<gene>
    <name evidence="1" type="ORF">C9374_007204</name>
</gene>
<keyword evidence="2" id="KW-1185">Reference proteome</keyword>
<sequence length="377" mass="43870">MHPNKHETNNVVALYSSSKPPPNKIHQQQQESNKLIPILKSFGIQIEMDLKLSFGNSESSGLNLQQEFLQRTEHESYKYKKGTMESIRSNNICRIYFQCRDHLKAYHVDMNDQDFYSNNRYDRVNESVNTIQICIHGFFKSMRDLLACPWYANKSKLEEEIINGSVEILDIDYSRKHVLIRLKNELTEKHDSPEHDENGKQQEAILMLGKIDHSNHAFLFNVTQMSERINDGKLSHFRKIENIYELSVPKILKNRCCRVGKDGKKEMKDVVTDVGIRRVLIGCFFSSMTTTAIHRYCYTRGKKDFRGRNYNIPSFICSPKERYCGVFISASGVNGERYSGVIDCGYYKFELKSWSFALPNNNVLESFTSYFIHDIIC</sequence>
<organism evidence="1 2">
    <name type="scientific">Naegleria lovaniensis</name>
    <name type="common">Amoeba</name>
    <dbReference type="NCBI Taxonomy" id="51637"/>
    <lineage>
        <taxon>Eukaryota</taxon>
        <taxon>Discoba</taxon>
        <taxon>Heterolobosea</taxon>
        <taxon>Tetramitia</taxon>
        <taxon>Eutetramitia</taxon>
        <taxon>Vahlkampfiidae</taxon>
        <taxon>Naegleria</taxon>
    </lineage>
</organism>
<comment type="caution">
    <text evidence="1">The sequence shown here is derived from an EMBL/GenBank/DDBJ whole genome shotgun (WGS) entry which is preliminary data.</text>
</comment>
<evidence type="ECO:0000313" key="2">
    <source>
        <dbReference type="Proteomes" id="UP000816034"/>
    </source>
</evidence>
<dbReference type="AlphaFoldDB" id="A0AA88H349"/>
<dbReference type="RefSeq" id="XP_044555567.1">
    <property type="nucleotide sequence ID" value="XM_044697150.1"/>
</dbReference>
<dbReference type="EMBL" id="PYSW02000002">
    <property type="protein sequence ID" value="KAG2393673.1"/>
    <property type="molecule type" value="Genomic_DNA"/>
</dbReference>
<dbReference type="Proteomes" id="UP000816034">
    <property type="component" value="Unassembled WGS sequence"/>
</dbReference>
<dbReference type="GeneID" id="68099658"/>
<evidence type="ECO:0000313" key="1">
    <source>
        <dbReference type="EMBL" id="KAG2393673.1"/>
    </source>
</evidence>
<protein>
    <submittedName>
        <fullName evidence="1">Uncharacterized protein</fullName>
    </submittedName>
</protein>
<name>A0AA88H349_NAELO</name>
<proteinExistence type="predicted"/>
<accession>A0AA88H349</accession>
<reference evidence="1 2" key="1">
    <citation type="journal article" date="2018" name="BMC Genomics">
        <title>The genome of Naegleria lovaniensis, the basis for a comparative approach to unravel pathogenicity factors of the human pathogenic amoeba N. fowleri.</title>
        <authorList>
            <person name="Liechti N."/>
            <person name="Schurch N."/>
            <person name="Bruggmann R."/>
            <person name="Wittwer M."/>
        </authorList>
    </citation>
    <scope>NUCLEOTIDE SEQUENCE [LARGE SCALE GENOMIC DNA]</scope>
    <source>
        <strain evidence="1 2">ATCC 30569</strain>
    </source>
</reference>